<keyword evidence="1 3" id="KW-0547">Nucleotide-binding</keyword>
<comment type="caution">
    <text evidence="6">The sequence shown here is derived from an EMBL/GenBank/DDBJ whole genome shotgun (WGS) entry which is preliminary data.</text>
</comment>
<dbReference type="SUPFAM" id="SSF56112">
    <property type="entry name" value="Protein kinase-like (PK-like)"/>
    <property type="match status" value="1"/>
</dbReference>
<evidence type="ECO:0000256" key="4">
    <source>
        <dbReference type="SAM" id="MobiDB-lite"/>
    </source>
</evidence>
<dbReference type="GO" id="GO:0005737">
    <property type="term" value="C:cytoplasm"/>
    <property type="evidence" value="ECO:0007669"/>
    <property type="project" value="TreeGrafter"/>
</dbReference>
<dbReference type="FunFam" id="1.10.510.10:FF:000571">
    <property type="entry name" value="Maternal embryonic leucine zipper kinase"/>
    <property type="match status" value="1"/>
</dbReference>
<evidence type="ECO:0000256" key="2">
    <source>
        <dbReference type="ARBA" id="ARBA00022840"/>
    </source>
</evidence>
<dbReference type="Proteomes" id="UP001146120">
    <property type="component" value="Unassembled WGS sequence"/>
</dbReference>
<reference evidence="6" key="2">
    <citation type="journal article" date="2023" name="Microbiol Resour">
        <title>Decontamination and Annotation of the Draft Genome Sequence of the Oomycete Lagenidium giganteum ARSEF 373.</title>
        <authorList>
            <person name="Morgan W.R."/>
            <person name="Tartar A."/>
        </authorList>
    </citation>
    <scope>NUCLEOTIDE SEQUENCE</scope>
    <source>
        <strain evidence="6">ARSEF 373</strain>
    </source>
</reference>
<reference evidence="6" key="1">
    <citation type="submission" date="2022-11" db="EMBL/GenBank/DDBJ databases">
        <authorList>
            <person name="Morgan W.R."/>
            <person name="Tartar A."/>
        </authorList>
    </citation>
    <scope>NUCLEOTIDE SEQUENCE</scope>
    <source>
        <strain evidence="6">ARSEF 373</strain>
    </source>
</reference>
<dbReference type="EMBL" id="DAKRPA010000085">
    <property type="protein sequence ID" value="DAZ99357.1"/>
    <property type="molecule type" value="Genomic_DNA"/>
</dbReference>
<evidence type="ECO:0000313" key="6">
    <source>
        <dbReference type="EMBL" id="DAZ99357.1"/>
    </source>
</evidence>
<evidence type="ECO:0000259" key="5">
    <source>
        <dbReference type="PROSITE" id="PS50011"/>
    </source>
</evidence>
<dbReference type="InterPro" id="IPR017441">
    <property type="entry name" value="Protein_kinase_ATP_BS"/>
</dbReference>
<feature type="domain" description="Protein kinase" evidence="5">
    <location>
        <begin position="362"/>
        <end position="632"/>
    </location>
</feature>
<evidence type="ECO:0000256" key="1">
    <source>
        <dbReference type="ARBA" id="ARBA00022741"/>
    </source>
</evidence>
<dbReference type="Pfam" id="PF00069">
    <property type="entry name" value="Pkinase"/>
    <property type="match status" value="1"/>
</dbReference>
<dbReference type="PANTHER" id="PTHR24346">
    <property type="entry name" value="MAP/MICROTUBULE AFFINITY-REGULATING KINASE"/>
    <property type="match status" value="1"/>
</dbReference>
<keyword evidence="7" id="KW-1185">Reference proteome</keyword>
<feature type="compositionally biased region" description="Polar residues" evidence="4">
    <location>
        <begin position="274"/>
        <end position="291"/>
    </location>
</feature>
<dbReference type="GO" id="GO:0005524">
    <property type="term" value="F:ATP binding"/>
    <property type="evidence" value="ECO:0007669"/>
    <property type="project" value="UniProtKB-UniRule"/>
</dbReference>
<dbReference type="InterPro" id="IPR011009">
    <property type="entry name" value="Kinase-like_dom_sf"/>
</dbReference>
<feature type="binding site" evidence="3">
    <location>
        <position position="399"/>
    </location>
    <ligand>
        <name>ATP</name>
        <dbReference type="ChEBI" id="CHEBI:30616"/>
    </ligand>
</feature>
<feature type="region of interest" description="Disordered" evidence="4">
    <location>
        <begin position="690"/>
        <end position="724"/>
    </location>
</feature>
<organism evidence="6 7">
    <name type="scientific">Lagenidium giganteum</name>
    <dbReference type="NCBI Taxonomy" id="4803"/>
    <lineage>
        <taxon>Eukaryota</taxon>
        <taxon>Sar</taxon>
        <taxon>Stramenopiles</taxon>
        <taxon>Oomycota</taxon>
        <taxon>Peronosporomycetes</taxon>
        <taxon>Pythiales</taxon>
        <taxon>Pythiaceae</taxon>
    </lineage>
</organism>
<dbReference type="PROSITE" id="PS00107">
    <property type="entry name" value="PROTEIN_KINASE_ATP"/>
    <property type="match status" value="1"/>
</dbReference>
<dbReference type="PROSITE" id="PS00108">
    <property type="entry name" value="PROTEIN_KINASE_ST"/>
    <property type="match status" value="1"/>
</dbReference>
<dbReference type="GO" id="GO:0004674">
    <property type="term" value="F:protein serine/threonine kinase activity"/>
    <property type="evidence" value="ECO:0007669"/>
    <property type="project" value="TreeGrafter"/>
</dbReference>
<accession>A0AAV2Z1W7</accession>
<dbReference type="AlphaFoldDB" id="A0AAV2Z1W7"/>
<sequence>MQTREARGYLSKDVTSAIERAFAELERIDFLWGKIRIARQISTPALKADVRMEYCVLNQILEFHGIVQTQMKRLDSLKDFLAYEQATLVTEDVDVETSVEIVKTTFESIKRVCHELRNAANVLRLTSRRRFPYCTHIDHSFKPMLPPELVVDFSVHRGELLVEVFGIAGTQKNPTNIPDGCATKKEFAGSVCIFRGQKVEIVDYTSISVPIPQLEEMLGLVDAQIAWLVHVRDNIRALLACHDTPNGETSPPDAAAATDVPMTAPTADTLAAVPTTSLSETRTNSAPTSSDAAGAVPPASNEDTGGPKPNTERMVLTGGGSERHLTGLRPKVPMRKRGLSFKETRKINTIYDNDGIKQVNQYTLVEELGRGAYGVVSKATALDTTEVFAIKMIDKRALKKVRVGRFGNALQSVKKELNIWKKFKHRHIVELREVIDSDDSDELYMVSELVEGGPVLDGDTECTPLAPELTKLYFCHLIEGIDFLHDNKVIHRDIKPGNLLLKRISDDEYVLKIADFGVSHEMENDDDQLRQTAGTAIFMAPEMLTGDTFHGRPIDVWACGITLYMFIYGHPPFTAKNMSELYVKIQNDPIVYPEKVGDRVVETSLRDLLSKILEKDPKKRYTTKDIRAHPWAWRDFQSSSIKCVTHPQGRRSSFTHMPISFSNVASIGFKFRRSLFGRSTRSVFPALVTSMSSPALPNSGGNGDDEPMEPIEPLEPTEPTEPPS</sequence>
<dbReference type="SMART" id="SM00220">
    <property type="entry name" value="S_TKc"/>
    <property type="match status" value="1"/>
</dbReference>
<dbReference type="InterPro" id="IPR028241">
    <property type="entry name" value="RAVE2/Rogdi"/>
</dbReference>
<dbReference type="Pfam" id="PF10259">
    <property type="entry name" value="Rogdi_lz"/>
    <property type="match status" value="1"/>
</dbReference>
<protein>
    <recommendedName>
        <fullName evidence="5">Protein kinase domain-containing protein</fullName>
    </recommendedName>
</protein>
<dbReference type="PROSITE" id="PS50011">
    <property type="entry name" value="PROTEIN_KINASE_DOM"/>
    <property type="match status" value="1"/>
</dbReference>
<dbReference type="GO" id="GO:0035556">
    <property type="term" value="P:intracellular signal transduction"/>
    <property type="evidence" value="ECO:0007669"/>
    <property type="project" value="TreeGrafter"/>
</dbReference>
<name>A0AAV2Z1W7_9STRA</name>
<gene>
    <name evidence="6" type="ORF">N0F65_005208</name>
</gene>
<evidence type="ECO:0000313" key="7">
    <source>
        <dbReference type="Proteomes" id="UP001146120"/>
    </source>
</evidence>
<feature type="region of interest" description="Disordered" evidence="4">
    <location>
        <begin position="274"/>
        <end position="311"/>
    </location>
</feature>
<keyword evidence="2 3" id="KW-0067">ATP-binding</keyword>
<evidence type="ECO:0000256" key="3">
    <source>
        <dbReference type="PROSITE-ProRule" id="PRU10141"/>
    </source>
</evidence>
<dbReference type="InterPro" id="IPR000719">
    <property type="entry name" value="Prot_kinase_dom"/>
</dbReference>
<proteinExistence type="predicted"/>
<dbReference type="Gene3D" id="1.10.510.10">
    <property type="entry name" value="Transferase(Phosphotransferase) domain 1"/>
    <property type="match status" value="1"/>
</dbReference>
<dbReference type="CDD" id="cd14008">
    <property type="entry name" value="STKc_LKB1_CaMKK"/>
    <property type="match status" value="1"/>
</dbReference>
<dbReference type="InterPro" id="IPR008271">
    <property type="entry name" value="Ser/Thr_kinase_AS"/>
</dbReference>
<dbReference type="PANTHER" id="PTHR24346:SF77">
    <property type="entry name" value="SERINE THREONINE PROTEIN KINASE"/>
    <property type="match status" value="1"/>
</dbReference>